<reference evidence="2" key="1">
    <citation type="submission" date="2016-04" db="EMBL/GenBank/DDBJ databases">
        <authorList>
            <person name="Tabuchi Yagui T.R."/>
        </authorList>
    </citation>
    <scope>NUCLEOTIDE SEQUENCE [LARGE SCALE GENOMIC DNA]</scope>
</reference>
<evidence type="ECO:0000313" key="1">
    <source>
        <dbReference type="EMBL" id="RCJ29934.1"/>
    </source>
</evidence>
<sequence>MLIFLGNLVARIRESDYYPDDTYVLEIRFLDNPNFNLGHDYTGSFQDCILNAVASFKCILN</sequence>
<name>A0A367R348_NOSPU</name>
<dbReference type="AlphaFoldDB" id="A0A367R348"/>
<gene>
    <name evidence="1" type="ORF">A6769_34940</name>
</gene>
<organism evidence="1 2">
    <name type="scientific">Nostoc punctiforme NIES-2108</name>
    <dbReference type="NCBI Taxonomy" id="1356359"/>
    <lineage>
        <taxon>Bacteria</taxon>
        <taxon>Bacillati</taxon>
        <taxon>Cyanobacteriota</taxon>
        <taxon>Cyanophyceae</taxon>
        <taxon>Nostocales</taxon>
        <taxon>Nostocaceae</taxon>
        <taxon>Nostoc</taxon>
    </lineage>
</organism>
<dbReference type="Proteomes" id="UP000252085">
    <property type="component" value="Unassembled WGS sequence"/>
</dbReference>
<evidence type="ECO:0000313" key="2">
    <source>
        <dbReference type="Proteomes" id="UP000252085"/>
    </source>
</evidence>
<dbReference type="EMBL" id="LXQE01000194">
    <property type="protein sequence ID" value="RCJ29934.1"/>
    <property type="molecule type" value="Genomic_DNA"/>
</dbReference>
<comment type="caution">
    <text evidence="1">The sequence shown here is derived from an EMBL/GenBank/DDBJ whole genome shotgun (WGS) entry which is preliminary data.</text>
</comment>
<protein>
    <submittedName>
        <fullName evidence="1">Uncharacterized protein</fullName>
    </submittedName>
</protein>
<accession>A0A367R348</accession>
<proteinExistence type="predicted"/>